<dbReference type="InterPro" id="IPR033798">
    <property type="entry name" value="LodA-like"/>
</dbReference>
<evidence type="ECO:0000259" key="1">
    <source>
        <dbReference type="Pfam" id="PF17990"/>
    </source>
</evidence>
<proteinExistence type="predicted"/>
<dbReference type="InterPro" id="IPR041168">
    <property type="entry name" value="LodA_N"/>
</dbReference>
<dbReference type="Proteomes" id="UP000244201">
    <property type="component" value="Chromosome"/>
</dbReference>
<dbReference type="OrthoDB" id="336698at2"/>
<evidence type="ECO:0000313" key="3">
    <source>
        <dbReference type="EMBL" id="AVZ76685.1"/>
    </source>
</evidence>
<keyword evidence="4" id="KW-1185">Reference proteome</keyword>
<dbReference type="GeneID" id="55660502"/>
<evidence type="ECO:0000259" key="2">
    <source>
        <dbReference type="Pfam" id="PF18417"/>
    </source>
</evidence>
<dbReference type="RefSeq" id="WP_108153975.1">
    <property type="nucleotide sequence ID" value="NZ_CP026304.1"/>
</dbReference>
<protein>
    <recommendedName>
        <fullName evidence="5">L-lysine 6-oxidase</fullName>
    </recommendedName>
</protein>
<dbReference type="Pfam" id="PF17990">
    <property type="entry name" value="LodA_N"/>
    <property type="match status" value="1"/>
</dbReference>
<evidence type="ECO:0000313" key="4">
    <source>
        <dbReference type="Proteomes" id="UP000244201"/>
    </source>
</evidence>
<name>A0A2R4TC28_9ACTN</name>
<dbReference type="Pfam" id="PF18417">
    <property type="entry name" value="LodA_C"/>
    <property type="match status" value="1"/>
</dbReference>
<gene>
    <name evidence="3" type="ORF">SLUN_35220</name>
</gene>
<accession>A0A2R4TC28</accession>
<dbReference type="AlphaFoldDB" id="A0A2R4TC28"/>
<dbReference type="CDD" id="cd14731">
    <property type="entry name" value="LodA_like_1"/>
    <property type="match status" value="1"/>
</dbReference>
<feature type="domain" description="L-Lysine epsilon oxidase N-terminal" evidence="1">
    <location>
        <begin position="11"/>
        <end position="224"/>
    </location>
</feature>
<feature type="domain" description="L-lysine epsilon oxidase C-terminal" evidence="2">
    <location>
        <begin position="349"/>
        <end position="500"/>
    </location>
</feature>
<dbReference type="InterPro" id="IPR041173">
    <property type="entry name" value="LodA_C"/>
</dbReference>
<reference evidence="3 4" key="1">
    <citation type="submission" date="2018-01" db="EMBL/GenBank/DDBJ databases">
        <title>Complete genome sequence of Streptomyces lunaelactis MM109T, a Ferroverdin A producer isolated from cave moonmilk deposits.</title>
        <authorList>
            <person name="Naome A."/>
            <person name="Martinet L."/>
            <person name="Maciejewska M."/>
            <person name="Anderssen S."/>
            <person name="Adam D."/>
            <person name="Tenconi E."/>
            <person name="Deflandre B."/>
            <person name="Arguelles-Arias A."/>
            <person name="Calusinska M."/>
            <person name="Copieters W."/>
            <person name="Karim L."/>
            <person name="Hanikenne M."/>
            <person name="Baurain D."/>
            <person name="van Wezel G."/>
            <person name="Smargiasso N."/>
            <person name="de Pauw E."/>
            <person name="Delfosse P."/>
            <person name="Rigali S."/>
        </authorList>
    </citation>
    <scope>NUCLEOTIDE SEQUENCE [LARGE SCALE GENOMIC DNA]</scope>
    <source>
        <strain evidence="3 4">MM109</strain>
    </source>
</reference>
<dbReference type="EMBL" id="CP026304">
    <property type="protein sequence ID" value="AVZ76685.1"/>
    <property type="molecule type" value="Genomic_DNA"/>
</dbReference>
<dbReference type="KEGG" id="slk:SLUN_35220"/>
<sequence length="650" mass="71833">MPDNIVRAAIHPAIGVARVGNSQDEYFLAPEILDPEPKAPGFYKDSAGAVKRQVARFRVYGYDAQGNVVAELTPDNADIRWTVHMANKKSGWYQFQLALDIPEAALAKPSELRNKDVTGDRRKDLVIDPGPVSISGKNSAGADFQLKNGTFMGKEVYLGELRTDDAGRLLVLGGYGRSASYDGRPATTYANNDGWHDDIADGPVTASVTVDGRQLAVDPAWVLVGPPNYAPALKGIRTLYDLLYDVFVSNGSLPFPEKVSFTRDIEPLLRRFCDHQWVNQGFAAFFGHNGLGHFLTPGMLERLSSTKPIYKALRRQVFNALRDFDRDGASPVPWPWLYGDAMAIPPRSPLQHMALSPTQCRLLQYWADGEFEGDWQPVGAAAKPTRELADVPLAEQPAALDRAALDFCLADAFHPGCEVTWPIRHPSMYMAPFRIRHHDTKQGEPSYGTQLTPKAALSVNGPLYAQGPGDVTRWMAVPWQTDTASCRSGYEAALSPRYDPYLPTFWPARVPNHVLTELDYQVVMDPSRPPQERREAFERRATWLRGLKGDNPEQLNQMIDDWYRLGIVELRDGIEGSTDFPALIQVESTPSMDLAGVLPTRNLVSLHVPEAADPSLARAAISQAVAAIGYPPEEVTAGYLDKVVPFRDNA</sequence>
<organism evidence="3 4">
    <name type="scientific">Streptomyces lunaelactis</name>
    <dbReference type="NCBI Taxonomy" id="1535768"/>
    <lineage>
        <taxon>Bacteria</taxon>
        <taxon>Bacillati</taxon>
        <taxon>Actinomycetota</taxon>
        <taxon>Actinomycetes</taxon>
        <taxon>Kitasatosporales</taxon>
        <taxon>Streptomycetaceae</taxon>
        <taxon>Streptomyces</taxon>
    </lineage>
</organism>
<evidence type="ECO:0008006" key="5">
    <source>
        <dbReference type="Google" id="ProtNLM"/>
    </source>
</evidence>